<evidence type="ECO:0000313" key="2">
    <source>
        <dbReference type="Proteomes" id="UP001165489"/>
    </source>
</evidence>
<name>A0ABS9V4M4_9BACT</name>
<evidence type="ECO:0000313" key="1">
    <source>
        <dbReference type="EMBL" id="MCH7411361.1"/>
    </source>
</evidence>
<dbReference type="EMBL" id="JAKZGP010000072">
    <property type="protein sequence ID" value="MCH7411361.1"/>
    <property type="molecule type" value="Genomic_DNA"/>
</dbReference>
<comment type="caution">
    <text evidence="1">The sequence shown here is derived from an EMBL/GenBank/DDBJ whole genome shotgun (WGS) entry which is preliminary data.</text>
</comment>
<gene>
    <name evidence="1" type="ORF">MM239_18340</name>
</gene>
<accession>A0ABS9V4M4</accession>
<proteinExistence type="predicted"/>
<organism evidence="1 2">
    <name type="scientific">Belliella filtrata</name>
    <dbReference type="NCBI Taxonomy" id="2923435"/>
    <lineage>
        <taxon>Bacteria</taxon>
        <taxon>Pseudomonadati</taxon>
        <taxon>Bacteroidota</taxon>
        <taxon>Cytophagia</taxon>
        <taxon>Cytophagales</taxon>
        <taxon>Cyclobacteriaceae</taxon>
        <taxon>Belliella</taxon>
    </lineage>
</organism>
<keyword evidence="2" id="KW-1185">Reference proteome</keyword>
<dbReference type="RefSeq" id="WP_241349737.1">
    <property type="nucleotide sequence ID" value="NZ_JAKZGP010000072.1"/>
</dbReference>
<dbReference type="Proteomes" id="UP001165489">
    <property type="component" value="Unassembled WGS sequence"/>
</dbReference>
<reference evidence="1" key="1">
    <citation type="submission" date="2022-03" db="EMBL/GenBank/DDBJ databases">
        <title>De novo assembled genomes of Belliella spp. (Cyclobacteriaceae) strains.</title>
        <authorList>
            <person name="Szabo A."/>
            <person name="Korponai K."/>
            <person name="Felfoldi T."/>
        </authorList>
    </citation>
    <scope>NUCLEOTIDE SEQUENCE</scope>
    <source>
        <strain evidence="1">DSM 111904</strain>
    </source>
</reference>
<protein>
    <submittedName>
        <fullName evidence="1">Uncharacterized protein</fullName>
    </submittedName>
</protein>
<sequence>MFWKKFQPFYDNPNSSSFAEILKNFQVVFHRCNEPLSIPIQSVPAFRGKVYQHSEAKYTSIPKESIPEIPGQSIPFKDQTMLVCPLVCLDKTCHSDIKYTKNSEGKYTT</sequence>